<evidence type="ECO:0000256" key="1">
    <source>
        <dbReference type="SAM" id="MobiDB-lite"/>
    </source>
</evidence>
<sequence>MYLGCVNPPFFPQVSIRNYGLYLVKNLMHGFRLRHPNDDVGGPQVMAACAQAASLLETYRSLRSAYLHSLMQRDSDAGMSEDSAAWMAGRFNLMLQEDEKVADDKKLRKGIKWCIDSTLVVQKILSQRALTESNEAPTSPGNAFNNLLEASRTGGASHTRRIAQYLLSRCHDESNESVAQNHAWAALSIGLAETFFRGQLTCAINAQEGQETDLSLAKAALSLSWGKVEGEQILEPHVLFLRAVKSIGKSKLLTDPDKKKVQKNCSRIGKPQMQPFFPFYEEPQHFDEVLLSMYSVPVRDGSEPGHGGGGGGTENPPPEAHEQSGSDAHPEPRAGPPNEGAEPSDQPHSRTLPPPPPPPTYREGPPLQAEEEQRPHQSIVPVIHAEPSGEQSHPTAEEEKDQDQPIAPAHPETSSEPPYPRGQPPPPLIPVHREETPLKAEKEQRPDQSTAPAQPVKDEEGTPPETEESSAPTQGEKPHPQGAEEELPVPPSHENDKPISEPNNQEEMEDKPSPVGHPIIPVLPHKGDDNELPKKTPPKQNHGGPHEATPPGPPPALPKAPSTEPADKREKYPGPRSPPVPISQGNSDKAVENNPQPPRRLPERVRVGSANKLFPEVNNSDRKPKPIELRDLDDLGAVE</sequence>
<feature type="compositionally biased region" description="Basic and acidic residues" evidence="1">
    <location>
        <begin position="525"/>
        <end position="534"/>
    </location>
</feature>
<dbReference type="AlphaFoldDB" id="U6LGI2"/>
<organism evidence="2 3">
    <name type="scientific">Eimeria brunetti</name>
    <dbReference type="NCBI Taxonomy" id="51314"/>
    <lineage>
        <taxon>Eukaryota</taxon>
        <taxon>Sar</taxon>
        <taxon>Alveolata</taxon>
        <taxon>Apicomplexa</taxon>
        <taxon>Conoidasida</taxon>
        <taxon>Coccidia</taxon>
        <taxon>Eucoccidiorida</taxon>
        <taxon>Eimeriorina</taxon>
        <taxon>Eimeriidae</taxon>
        <taxon>Eimeria</taxon>
    </lineage>
</organism>
<gene>
    <name evidence="2" type="ORF">EBH_0060010</name>
</gene>
<feature type="compositionally biased region" description="Pro residues" evidence="1">
    <location>
        <begin position="548"/>
        <end position="558"/>
    </location>
</feature>
<feature type="compositionally biased region" description="Basic and acidic residues" evidence="1">
    <location>
        <begin position="619"/>
        <end position="633"/>
    </location>
</feature>
<keyword evidence="3" id="KW-1185">Reference proteome</keyword>
<reference evidence="2" key="1">
    <citation type="submission" date="2013-10" db="EMBL/GenBank/DDBJ databases">
        <title>Genomic analysis of the causative agents of coccidiosis in chickens.</title>
        <authorList>
            <person name="Reid A.J."/>
            <person name="Blake D."/>
            <person name="Billington K."/>
            <person name="Browne H."/>
            <person name="Dunn M."/>
            <person name="Hung S."/>
            <person name="Kawahara F."/>
            <person name="Miranda-Saavedra D."/>
            <person name="Mourier T."/>
            <person name="Nagra H."/>
            <person name="Otto T.D."/>
            <person name="Rawlings N."/>
            <person name="Sanchez A."/>
            <person name="Sanders M."/>
            <person name="Subramaniam C."/>
            <person name="Tay Y."/>
            <person name="Dear P."/>
            <person name="Doerig C."/>
            <person name="Gruber A."/>
            <person name="Parkinson J."/>
            <person name="Shirley M."/>
            <person name="Wan K.L."/>
            <person name="Berriman M."/>
            <person name="Tomley F."/>
            <person name="Pain A."/>
        </authorList>
    </citation>
    <scope>NUCLEOTIDE SEQUENCE [LARGE SCALE GENOMIC DNA]</scope>
    <source>
        <strain evidence="2">Houghton</strain>
    </source>
</reference>
<protein>
    <submittedName>
        <fullName evidence="2">Uncharacterized protein</fullName>
    </submittedName>
</protein>
<evidence type="ECO:0000313" key="3">
    <source>
        <dbReference type="Proteomes" id="UP000030750"/>
    </source>
</evidence>
<name>U6LGI2_9EIME</name>
<feature type="compositionally biased region" description="Basic and acidic residues" evidence="1">
    <location>
        <begin position="319"/>
        <end position="332"/>
    </location>
</feature>
<dbReference type="Proteomes" id="UP000030750">
    <property type="component" value="Unassembled WGS sequence"/>
</dbReference>
<feature type="compositionally biased region" description="Gly residues" evidence="1">
    <location>
        <begin position="304"/>
        <end position="313"/>
    </location>
</feature>
<dbReference type="VEuPathDB" id="ToxoDB:EBH_0060010"/>
<proteinExistence type="predicted"/>
<dbReference type="EMBL" id="HG711106">
    <property type="protein sequence ID" value="CDJ48353.1"/>
    <property type="molecule type" value="Genomic_DNA"/>
</dbReference>
<accession>U6LGI2</accession>
<evidence type="ECO:0000313" key="2">
    <source>
        <dbReference type="EMBL" id="CDJ48353.1"/>
    </source>
</evidence>
<reference evidence="2" key="2">
    <citation type="submission" date="2013-10" db="EMBL/GenBank/DDBJ databases">
        <authorList>
            <person name="Aslett M."/>
        </authorList>
    </citation>
    <scope>NUCLEOTIDE SEQUENCE [LARGE SCALE GENOMIC DNA]</scope>
    <source>
        <strain evidence="2">Houghton</strain>
    </source>
</reference>
<feature type="compositionally biased region" description="Basic and acidic residues" evidence="1">
    <location>
        <begin position="431"/>
        <end position="446"/>
    </location>
</feature>
<feature type="region of interest" description="Disordered" evidence="1">
    <location>
        <begin position="297"/>
        <end position="639"/>
    </location>
</feature>
<feature type="compositionally biased region" description="Pro residues" evidence="1">
    <location>
        <begin position="417"/>
        <end position="429"/>
    </location>
</feature>
<dbReference type="OrthoDB" id="347077at2759"/>